<dbReference type="InterPro" id="IPR000178">
    <property type="entry name" value="TF_IF2_bacterial-like"/>
</dbReference>
<evidence type="ECO:0000256" key="5">
    <source>
        <dbReference type="ARBA" id="ARBA00023134"/>
    </source>
</evidence>
<evidence type="ECO:0000256" key="3">
    <source>
        <dbReference type="ARBA" id="ARBA00022741"/>
    </source>
</evidence>
<dbReference type="InterPro" id="IPR015760">
    <property type="entry name" value="TIF_IF2"/>
</dbReference>
<dbReference type="GO" id="GO:0003924">
    <property type="term" value="F:GTPase activity"/>
    <property type="evidence" value="ECO:0007669"/>
    <property type="project" value="InterPro"/>
</dbReference>
<dbReference type="InterPro" id="IPR009000">
    <property type="entry name" value="Transl_B-barrel_sf"/>
</dbReference>
<dbReference type="Gene3D" id="2.40.30.10">
    <property type="entry name" value="Translation factors"/>
    <property type="match status" value="1"/>
</dbReference>
<protein>
    <recommendedName>
        <fullName evidence="6">Translation initiation factor IF- 2 domain-containing protein</fullName>
    </recommendedName>
</protein>
<evidence type="ECO:0000256" key="2">
    <source>
        <dbReference type="ARBA" id="ARBA00022540"/>
    </source>
</evidence>
<evidence type="ECO:0000256" key="1">
    <source>
        <dbReference type="ARBA" id="ARBA00007733"/>
    </source>
</evidence>
<dbReference type="InterPro" id="IPR036925">
    <property type="entry name" value="TIF_IF2_dom3_sf"/>
</dbReference>
<comment type="similarity">
    <text evidence="1">Belongs to the TRAFAC class translation factor GTPase superfamily. Classic translation factor GTPase family. IF-2 subfamily.</text>
</comment>
<proteinExistence type="inferred from homology"/>
<dbReference type="FunFam" id="3.40.50.10050:FF:000001">
    <property type="entry name" value="Translation initiation factor IF-2"/>
    <property type="match status" value="1"/>
</dbReference>
<feature type="non-terminal residue" evidence="7">
    <location>
        <position position="1"/>
    </location>
</feature>
<keyword evidence="4" id="KW-0648">Protein biosynthesis</keyword>
<dbReference type="PANTHER" id="PTHR43381">
    <property type="entry name" value="TRANSLATION INITIATION FACTOR IF-2-RELATED"/>
    <property type="match status" value="1"/>
</dbReference>
<evidence type="ECO:0000259" key="6">
    <source>
        <dbReference type="Pfam" id="PF11987"/>
    </source>
</evidence>
<evidence type="ECO:0000313" key="7">
    <source>
        <dbReference type="EMBL" id="SVB14642.1"/>
    </source>
</evidence>
<dbReference type="GO" id="GO:0005737">
    <property type="term" value="C:cytoplasm"/>
    <property type="evidence" value="ECO:0007669"/>
    <property type="project" value="TreeGrafter"/>
</dbReference>
<sequence>VEVVVKSDTRGSTEAIVRQIEDIQSEKVIIKVIHSGVGLINESDVSLATASNALLLSFNTSVTKEAKQKAKLNKQHISNFSIIYELIEYVSDHASGKLKPKIKENYLGKAEILKVFKVSKIGSIAGCIVSDGLVNKDAKARVLRNEEPIFDGKISSLKREKNESNEVRAGTECGIGIKDFDEFEVGDFIEVYNIEEIAQSL</sequence>
<feature type="domain" description="Translation initiation factor IF- 2" evidence="6">
    <location>
        <begin position="2"/>
        <end position="90"/>
    </location>
</feature>
<reference evidence="7" key="1">
    <citation type="submission" date="2018-05" db="EMBL/GenBank/DDBJ databases">
        <authorList>
            <person name="Lanie J.A."/>
            <person name="Ng W.-L."/>
            <person name="Kazmierczak K.M."/>
            <person name="Andrzejewski T.M."/>
            <person name="Davidsen T.M."/>
            <person name="Wayne K.J."/>
            <person name="Tettelin H."/>
            <person name="Glass J.I."/>
            <person name="Rusch D."/>
            <person name="Podicherti R."/>
            <person name="Tsui H.-C.T."/>
            <person name="Winkler M.E."/>
        </authorList>
    </citation>
    <scope>NUCLEOTIDE SEQUENCE</scope>
</reference>
<dbReference type="InterPro" id="IPR023115">
    <property type="entry name" value="TIF_IF2_dom3"/>
</dbReference>
<evidence type="ECO:0000256" key="4">
    <source>
        <dbReference type="ARBA" id="ARBA00022917"/>
    </source>
</evidence>
<organism evidence="7">
    <name type="scientific">marine metagenome</name>
    <dbReference type="NCBI Taxonomy" id="408172"/>
    <lineage>
        <taxon>unclassified sequences</taxon>
        <taxon>metagenomes</taxon>
        <taxon>ecological metagenomes</taxon>
    </lineage>
</organism>
<name>A0A382BMN9_9ZZZZ</name>
<dbReference type="EMBL" id="UINC01030366">
    <property type="protein sequence ID" value="SVB14642.1"/>
    <property type="molecule type" value="Genomic_DNA"/>
</dbReference>
<dbReference type="PANTHER" id="PTHR43381:SF5">
    <property type="entry name" value="TR-TYPE G DOMAIN-CONTAINING PROTEIN"/>
    <property type="match status" value="1"/>
</dbReference>
<dbReference type="GO" id="GO:0005525">
    <property type="term" value="F:GTP binding"/>
    <property type="evidence" value="ECO:0007669"/>
    <property type="project" value="UniProtKB-KW"/>
</dbReference>
<dbReference type="Gene3D" id="3.40.50.10050">
    <property type="entry name" value="Translation initiation factor IF- 2, domain 3"/>
    <property type="match status" value="1"/>
</dbReference>
<dbReference type="CDD" id="cd03692">
    <property type="entry name" value="mtIF2_IVc"/>
    <property type="match status" value="1"/>
</dbReference>
<gene>
    <name evidence="7" type="ORF">METZ01_LOCUS167496</name>
</gene>
<dbReference type="AlphaFoldDB" id="A0A382BMN9"/>
<dbReference type="PROSITE" id="PS01176">
    <property type="entry name" value="IF2"/>
    <property type="match status" value="1"/>
</dbReference>
<keyword evidence="3" id="KW-0547">Nucleotide-binding</keyword>
<keyword evidence="5" id="KW-0342">GTP-binding</keyword>
<accession>A0A382BMN9</accession>
<dbReference type="FunFam" id="2.40.30.10:FF:000008">
    <property type="entry name" value="Translation initiation factor IF-2"/>
    <property type="match status" value="1"/>
</dbReference>
<dbReference type="Pfam" id="PF11987">
    <property type="entry name" value="IF-2"/>
    <property type="match status" value="1"/>
</dbReference>
<keyword evidence="2" id="KW-0396">Initiation factor</keyword>
<dbReference type="SUPFAM" id="SSF52156">
    <property type="entry name" value="Initiation factor IF2/eIF5b, domain 3"/>
    <property type="match status" value="1"/>
</dbReference>
<dbReference type="SUPFAM" id="SSF50447">
    <property type="entry name" value="Translation proteins"/>
    <property type="match status" value="1"/>
</dbReference>
<dbReference type="GO" id="GO:0003743">
    <property type="term" value="F:translation initiation factor activity"/>
    <property type="evidence" value="ECO:0007669"/>
    <property type="project" value="UniProtKB-KW"/>
</dbReference>